<dbReference type="InterPro" id="IPR001611">
    <property type="entry name" value="Leu-rich_rpt"/>
</dbReference>
<dbReference type="Pfam" id="PF08263">
    <property type="entry name" value="LRRNT_2"/>
    <property type="match status" value="1"/>
</dbReference>
<dbReference type="FunFam" id="3.80.10.10:FF:000111">
    <property type="entry name" value="LRR receptor-like serine/threonine-protein kinase ERECTA"/>
    <property type="match status" value="1"/>
</dbReference>
<evidence type="ECO:0000256" key="1">
    <source>
        <dbReference type="ARBA" id="ARBA00004251"/>
    </source>
</evidence>
<protein>
    <recommendedName>
        <fullName evidence="13">Leucine-rich repeat-containing N-terminal plant-type domain-containing protein</fullName>
    </recommendedName>
</protein>
<keyword evidence="9 11" id="KW-0472">Membrane</keyword>
<evidence type="ECO:0000256" key="10">
    <source>
        <dbReference type="ARBA" id="ARBA00023180"/>
    </source>
</evidence>
<comment type="subcellular location">
    <subcellularLocation>
        <location evidence="1">Cell membrane</location>
        <topology evidence="1">Single-pass type I membrane protein</topology>
    </subcellularLocation>
</comment>
<evidence type="ECO:0000313" key="15">
    <source>
        <dbReference type="Proteomes" id="UP000306102"/>
    </source>
</evidence>
<feature type="transmembrane region" description="Helical" evidence="11">
    <location>
        <begin position="1009"/>
        <end position="1031"/>
    </location>
</feature>
<keyword evidence="8 11" id="KW-1133">Transmembrane helix</keyword>
<sequence>MRIAFFAWLFSITLLLSFGISTVPVHSQCLNDQSSLLLQLKNNLRYNSAVSVKLVNWAQTTDCCRWKGVTCDKEGHVTGLNLNSESISGGINHLSSLFSLQFLQNLNLAYNNFNFTQIPPSFGNLTRLTHLNLSNANFAGQIPIVFSCMTTLVTLDLSTLYFPGAPSLKLENPNLLKLVQNLTGLKTLLLDGVNISAQASQWCEAISSSLPNLQVLSLSNCNLSGPIDSSLQKLQFLSDIRLGQNNLSAQVPKFFADLPNLRSLHLCSSNLHGKFPEKIFRVSTLESLDLSYNGLLQGFLPQFPPNGFLHTLVLSNTNFSGTLPDSVGNLKMLSRMELAGCNFNGLIPNTMANLTQLVYLDLSSNSFTGTIPSFPMSKKITYIDLSHNALTGHVPSTHFQGLSNLLNIDLAHNSFNGRIPLSLFSLPLLQKIQLSNNQFDGPVIGFSNESLPSLDILDLSRNKLQGSIPSCFFELRSLNVLSLSFNNFSGTIQLEMIQRLQNLTRLELSYNSLSINASDSESSLSSFPQLRILKMASCKLRRFPELQNQQRMISLDLSANQISGRIPNWIWKIGTLMQLNLSHNLLVDLEKPYKFPSLSVLDLHSNQLHGEIPIPPRSVTYVDYSSNNFNSSIPAKIGNKLTFSYFFSLSSNSVTGTIPKSICNARFLNVLDLSNNNFSGKIPPCLIERSAETLGVLNLRNNSLGGKILGTFPKSCALETLDINRNHLEGQVPKSLVNCTVLEVLNVGNNEINDSFPCFLGNLYSLRVLVLRSNKFHGGIHICRLGHYMWLKIQIIDLASNNFSGDLPDKVFTHWQAMTAADHNAKSNFSQLQFKFLKLNGFYYQDTVTLNNKGMEMELVKILTIFTSIDISNNNFQGVIPNSIGHLKSLYVFNTSHNALTGPIPSSIGNLTQLGSLDLSHNKLSGSIPVQLASLTFLAFLNLSYNQLVGMIPIGTQIQTFSDTSFQGNKGLCGYPLNIVCNNASPVPSPVLRSDRVPVVFPPSLEPEIFISAAVGFVVGLGIFIGLLVCCKGWNEWYFKHVEQVVERIFHLEEKRRRRNRRQQAYRDPIRRL</sequence>
<dbReference type="AlphaFoldDB" id="A0A4S4DP56"/>
<keyword evidence="3" id="KW-1003">Cell membrane</keyword>
<evidence type="ECO:0000256" key="11">
    <source>
        <dbReference type="SAM" id="Phobius"/>
    </source>
</evidence>
<keyword evidence="5 11" id="KW-0812">Transmembrane</keyword>
<keyword evidence="15" id="KW-1185">Reference proteome</keyword>
<dbReference type="GO" id="GO:0006952">
    <property type="term" value="P:defense response"/>
    <property type="evidence" value="ECO:0007669"/>
    <property type="project" value="UniProtKB-ARBA"/>
</dbReference>
<evidence type="ECO:0000256" key="7">
    <source>
        <dbReference type="ARBA" id="ARBA00022737"/>
    </source>
</evidence>
<feature type="chain" id="PRO_5020601567" description="Leucine-rich repeat-containing N-terminal plant-type domain-containing protein" evidence="12">
    <location>
        <begin position="28"/>
        <end position="1073"/>
    </location>
</feature>
<dbReference type="Gene3D" id="3.80.10.10">
    <property type="entry name" value="Ribonuclease Inhibitor"/>
    <property type="match status" value="5"/>
</dbReference>
<name>A0A4S4DP56_CAMSN</name>
<evidence type="ECO:0000256" key="9">
    <source>
        <dbReference type="ARBA" id="ARBA00023136"/>
    </source>
</evidence>
<evidence type="ECO:0000256" key="12">
    <source>
        <dbReference type="SAM" id="SignalP"/>
    </source>
</evidence>
<gene>
    <name evidence="14" type="ORF">TEA_000115</name>
</gene>
<reference evidence="14 15" key="1">
    <citation type="journal article" date="2018" name="Proc. Natl. Acad. Sci. U.S.A.">
        <title>Draft genome sequence of Camellia sinensis var. sinensis provides insights into the evolution of the tea genome and tea quality.</title>
        <authorList>
            <person name="Wei C."/>
            <person name="Yang H."/>
            <person name="Wang S."/>
            <person name="Zhao J."/>
            <person name="Liu C."/>
            <person name="Gao L."/>
            <person name="Xia E."/>
            <person name="Lu Y."/>
            <person name="Tai Y."/>
            <person name="She G."/>
            <person name="Sun J."/>
            <person name="Cao H."/>
            <person name="Tong W."/>
            <person name="Gao Q."/>
            <person name="Li Y."/>
            <person name="Deng W."/>
            <person name="Jiang X."/>
            <person name="Wang W."/>
            <person name="Chen Q."/>
            <person name="Zhang S."/>
            <person name="Li H."/>
            <person name="Wu J."/>
            <person name="Wang P."/>
            <person name="Li P."/>
            <person name="Shi C."/>
            <person name="Zheng F."/>
            <person name="Jian J."/>
            <person name="Huang B."/>
            <person name="Shan D."/>
            <person name="Shi M."/>
            <person name="Fang C."/>
            <person name="Yue Y."/>
            <person name="Li F."/>
            <person name="Li D."/>
            <person name="Wei S."/>
            <person name="Han B."/>
            <person name="Jiang C."/>
            <person name="Yin Y."/>
            <person name="Xia T."/>
            <person name="Zhang Z."/>
            <person name="Bennetzen J.L."/>
            <person name="Zhao S."/>
            <person name="Wan X."/>
        </authorList>
    </citation>
    <scope>NUCLEOTIDE SEQUENCE [LARGE SCALE GENOMIC DNA]</scope>
    <source>
        <strain evidence="15">cv. Shuchazao</strain>
        <tissue evidence="14">Leaf</tissue>
    </source>
</reference>
<accession>A0A4S4DP56</accession>
<evidence type="ECO:0000256" key="2">
    <source>
        <dbReference type="ARBA" id="ARBA00009592"/>
    </source>
</evidence>
<comment type="similarity">
    <text evidence="2">Belongs to the RLP family.</text>
</comment>
<dbReference type="Pfam" id="PF00560">
    <property type="entry name" value="LRR_1"/>
    <property type="match status" value="8"/>
</dbReference>
<dbReference type="InterPro" id="IPR003591">
    <property type="entry name" value="Leu-rich_rpt_typical-subtyp"/>
</dbReference>
<dbReference type="PRINTS" id="PR00019">
    <property type="entry name" value="LEURICHRPT"/>
</dbReference>
<dbReference type="PANTHER" id="PTHR48061:SF2">
    <property type="entry name" value="RECEPTOR LIKE PROTEIN 30-LIKE"/>
    <property type="match status" value="1"/>
</dbReference>
<dbReference type="GO" id="GO:0005886">
    <property type="term" value="C:plasma membrane"/>
    <property type="evidence" value="ECO:0007669"/>
    <property type="project" value="UniProtKB-SubCell"/>
</dbReference>
<dbReference type="FunFam" id="3.80.10.10:FF:000041">
    <property type="entry name" value="LRR receptor-like serine/threonine-protein kinase ERECTA"/>
    <property type="match status" value="1"/>
</dbReference>
<dbReference type="EMBL" id="SDRB02010775">
    <property type="protein sequence ID" value="THG04424.1"/>
    <property type="molecule type" value="Genomic_DNA"/>
</dbReference>
<evidence type="ECO:0000256" key="6">
    <source>
        <dbReference type="ARBA" id="ARBA00022729"/>
    </source>
</evidence>
<evidence type="ECO:0000256" key="3">
    <source>
        <dbReference type="ARBA" id="ARBA00022475"/>
    </source>
</evidence>
<keyword evidence="10" id="KW-0325">Glycoprotein</keyword>
<dbReference type="PANTHER" id="PTHR48061">
    <property type="entry name" value="LEUCINE-RICH REPEAT RECEPTOR PROTEIN KINASE EMS1-LIKE-RELATED"/>
    <property type="match status" value="1"/>
</dbReference>
<evidence type="ECO:0000313" key="14">
    <source>
        <dbReference type="EMBL" id="THG04424.1"/>
    </source>
</evidence>
<dbReference type="FunFam" id="3.80.10.10:FF:000095">
    <property type="entry name" value="LRR receptor-like serine/threonine-protein kinase GSO1"/>
    <property type="match status" value="2"/>
</dbReference>
<keyword evidence="4" id="KW-0433">Leucine-rich repeat</keyword>
<evidence type="ECO:0000256" key="5">
    <source>
        <dbReference type="ARBA" id="ARBA00022692"/>
    </source>
</evidence>
<dbReference type="Proteomes" id="UP000306102">
    <property type="component" value="Unassembled WGS sequence"/>
</dbReference>
<evidence type="ECO:0000256" key="4">
    <source>
        <dbReference type="ARBA" id="ARBA00022614"/>
    </source>
</evidence>
<dbReference type="InterPro" id="IPR046956">
    <property type="entry name" value="RLP23-like"/>
</dbReference>
<organism evidence="14 15">
    <name type="scientific">Camellia sinensis var. sinensis</name>
    <name type="common">China tea</name>
    <dbReference type="NCBI Taxonomy" id="542762"/>
    <lineage>
        <taxon>Eukaryota</taxon>
        <taxon>Viridiplantae</taxon>
        <taxon>Streptophyta</taxon>
        <taxon>Embryophyta</taxon>
        <taxon>Tracheophyta</taxon>
        <taxon>Spermatophyta</taxon>
        <taxon>Magnoliopsida</taxon>
        <taxon>eudicotyledons</taxon>
        <taxon>Gunneridae</taxon>
        <taxon>Pentapetalae</taxon>
        <taxon>asterids</taxon>
        <taxon>Ericales</taxon>
        <taxon>Theaceae</taxon>
        <taxon>Camellia</taxon>
    </lineage>
</organism>
<keyword evidence="7" id="KW-0677">Repeat</keyword>
<feature type="domain" description="Leucine-rich repeat-containing N-terminal plant-type" evidence="13">
    <location>
        <begin position="30"/>
        <end position="72"/>
    </location>
</feature>
<proteinExistence type="inferred from homology"/>
<comment type="caution">
    <text evidence="14">The sequence shown here is derived from an EMBL/GenBank/DDBJ whole genome shotgun (WGS) entry which is preliminary data.</text>
</comment>
<dbReference type="SMART" id="SM00369">
    <property type="entry name" value="LRR_TYP"/>
    <property type="match status" value="10"/>
</dbReference>
<feature type="signal peptide" evidence="12">
    <location>
        <begin position="1"/>
        <end position="27"/>
    </location>
</feature>
<evidence type="ECO:0000259" key="13">
    <source>
        <dbReference type="Pfam" id="PF08263"/>
    </source>
</evidence>
<dbReference type="STRING" id="542762.A0A4S4DP56"/>
<dbReference type="Pfam" id="PF13855">
    <property type="entry name" value="LRR_8"/>
    <property type="match status" value="2"/>
</dbReference>
<dbReference type="GO" id="GO:0051707">
    <property type="term" value="P:response to other organism"/>
    <property type="evidence" value="ECO:0007669"/>
    <property type="project" value="UniProtKB-ARBA"/>
</dbReference>
<evidence type="ECO:0000256" key="8">
    <source>
        <dbReference type="ARBA" id="ARBA00022989"/>
    </source>
</evidence>
<dbReference type="InterPro" id="IPR013210">
    <property type="entry name" value="LRR_N_plant-typ"/>
</dbReference>
<dbReference type="SUPFAM" id="SSF52058">
    <property type="entry name" value="L domain-like"/>
    <property type="match status" value="3"/>
</dbReference>
<dbReference type="InterPro" id="IPR032675">
    <property type="entry name" value="LRR_dom_sf"/>
</dbReference>
<keyword evidence="6 12" id="KW-0732">Signal</keyword>